<evidence type="ECO:0000313" key="2">
    <source>
        <dbReference type="Proteomes" id="UP000503483"/>
    </source>
</evidence>
<dbReference type="AlphaFoldDB" id="A0A6M8EWF9"/>
<dbReference type="Proteomes" id="UP000503483">
    <property type="component" value="Chromosome"/>
</dbReference>
<proteinExistence type="predicted"/>
<evidence type="ECO:0000313" key="1">
    <source>
        <dbReference type="EMBL" id="QKE28837.1"/>
    </source>
</evidence>
<dbReference type="RefSeq" id="WP_172126394.1">
    <property type="nucleotide sequence ID" value="NZ_CP042652.1"/>
</dbReference>
<dbReference type="Gene3D" id="1.10.287.3020">
    <property type="match status" value="1"/>
</dbReference>
<dbReference type="Pfam" id="PF11342">
    <property type="entry name" value="DUF3144"/>
    <property type="match status" value="1"/>
</dbReference>
<keyword evidence="2" id="KW-1185">Reference proteome</keyword>
<protein>
    <submittedName>
        <fullName evidence="1">DUF3144 domain-containing protein</fullName>
    </submittedName>
</protein>
<accession>A0A6M8EWF9</accession>
<dbReference type="KEGG" id="paco:AACT_1682"/>
<sequence>MEEKNNGFLKRADAHIALANEQLAQKLTQGEISASFMYGSARFSAWMAATSFETSADMKAEKQKVVEYFMKEYKLALEEHLDNHIENFDFSNNKI</sequence>
<name>A0A6M8EWF9_9BACT</name>
<dbReference type="InterPro" id="IPR021490">
    <property type="entry name" value="DUF3144"/>
</dbReference>
<reference evidence="1 2" key="1">
    <citation type="submission" date="2019-08" db="EMBL/GenBank/DDBJ databases">
        <title>Complete genome sequence of Arcobacter acticola.</title>
        <authorList>
            <person name="Miller W."/>
        </authorList>
    </citation>
    <scope>NUCLEOTIDE SEQUENCE [LARGE SCALE GENOMIC DNA]</scope>
    <source>
        <strain evidence="1 2">KCTC 52212</strain>
    </source>
</reference>
<dbReference type="EMBL" id="CP042652">
    <property type="protein sequence ID" value="QKE28837.1"/>
    <property type="molecule type" value="Genomic_DNA"/>
</dbReference>
<organism evidence="1 2">
    <name type="scientific">Arcobacter acticola</name>
    <dbReference type="NCBI Taxonomy" id="1849015"/>
    <lineage>
        <taxon>Bacteria</taxon>
        <taxon>Pseudomonadati</taxon>
        <taxon>Campylobacterota</taxon>
        <taxon>Epsilonproteobacteria</taxon>
        <taxon>Campylobacterales</taxon>
        <taxon>Arcobacteraceae</taxon>
        <taxon>Arcobacter</taxon>
    </lineage>
</organism>
<gene>
    <name evidence="1" type="ORF">AACT_1682</name>
</gene>